<evidence type="ECO:0000313" key="3">
    <source>
        <dbReference type="Proteomes" id="UP000029096"/>
    </source>
</evidence>
<evidence type="ECO:0000256" key="1">
    <source>
        <dbReference type="SAM" id="MobiDB-lite"/>
    </source>
</evidence>
<keyword evidence="3" id="KW-1185">Reference proteome</keyword>
<gene>
    <name evidence="2" type="ORF">BBOH_1099</name>
</gene>
<comment type="caution">
    <text evidence="2">The sequence shown here is derived from an EMBL/GenBank/DDBJ whole genome shotgun (WGS) entry which is preliminary data.</text>
</comment>
<evidence type="ECO:0000313" key="2">
    <source>
        <dbReference type="EMBL" id="KFI45492.1"/>
    </source>
</evidence>
<accession>A0A086ZG42</accession>
<name>A0A086ZG42_9BIFI</name>
<feature type="compositionally biased region" description="Basic and acidic residues" evidence="1">
    <location>
        <begin position="13"/>
        <end position="24"/>
    </location>
</feature>
<dbReference type="Proteomes" id="UP000029096">
    <property type="component" value="Unassembled WGS sequence"/>
</dbReference>
<dbReference type="AlphaFoldDB" id="A0A086ZG42"/>
<sequence>MMDAVGVTIQSRKRGEASAREQSRQRSATAPRDPKAEGQRHHKVRSYDAPGLTSSPVLSIERLEKAARVLQRRRMREGCEVADGGWLEHPLEQWCANLENGVRTSDERRLKAETGPVKRLRADEGLLPSTVGVQENMPQHGLDRMSLLSVSSQQALSVAMAQSLPVRDALILSLVGDFYGEHGRRTMCDFIAKPHDAANVRLLYRTLAAAFNDGTTRPDFERCMHGVAMLKPMTENGLERFCVQPCCVTAYALWWLDEPSARAYVLRALKHDEQCVLARVLLSAIVKGTRPAWAQAAVGI</sequence>
<protein>
    <recommendedName>
        <fullName evidence="4">DUF4192 family protein</fullName>
    </recommendedName>
</protein>
<dbReference type="eggNOG" id="ENOG5031Y4U">
    <property type="taxonomic scope" value="Bacteria"/>
</dbReference>
<feature type="region of interest" description="Disordered" evidence="1">
    <location>
        <begin position="1"/>
        <end position="53"/>
    </location>
</feature>
<reference evidence="2 3" key="1">
    <citation type="submission" date="2014-03" db="EMBL/GenBank/DDBJ databases">
        <title>Genomics of Bifidobacteria.</title>
        <authorList>
            <person name="Ventura M."/>
            <person name="Milani C."/>
            <person name="Lugli G.A."/>
        </authorList>
    </citation>
    <scope>NUCLEOTIDE SEQUENCE [LARGE SCALE GENOMIC DNA]</scope>
    <source>
        <strain evidence="2 3">DSM 22767</strain>
    </source>
</reference>
<dbReference type="EMBL" id="JGYP01000002">
    <property type="protein sequence ID" value="KFI45492.1"/>
    <property type="molecule type" value="Genomic_DNA"/>
</dbReference>
<dbReference type="STRING" id="1437606.BBOH_1099"/>
<evidence type="ECO:0008006" key="4">
    <source>
        <dbReference type="Google" id="ProtNLM"/>
    </source>
</evidence>
<proteinExistence type="predicted"/>
<organism evidence="2 3">
    <name type="scientific">Bifidobacterium bohemicum DSM 22767</name>
    <dbReference type="NCBI Taxonomy" id="1437606"/>
    <lineage>
        <taxon>Bacteria</taxon>
        <taxon>Bacillati</taxon>
        <taxon>Actinomycetota</taxon>
        <taxon>Actinomycetes</taxon>
        <taxon>Bifidobacteriales</taxon>
        <taxon>Bifidobacteriaceae</taxon>
        <taxon>Bifidobacterium</taxon>
    </lineage>
</organism>